<dbReference type="EMBL" id="CAEKDK010000007">
    <property type="protein sequence ID" value="CAB4288738.1"/>
    <property type="molecule type" value="Genomic_DNA"/>
</dbReference>
<evidence type="ECO:0000256" key="8">
    <source>
        <dbReference type="ARBA" id="ARBA00024362"/>
    </source>
</evidence>
<comment type="subcellular location">
    <subcellularLocation>
        <location evidence="1">Plastid</location>
        <location evidence="1">Chloroplast membrane</location>
        <topology evidence="1">Multi-pass membrane protein</topology>
    </subcellularLocation>
</comment>
<feature type="transmembrane region" description="Helical" evidence="10">
    <location>
        <begin position="117"/>
        <end position="141"/>
    </location>
</feature>
<feature type="transmembrane region" description="Helical" evidence="10">
    <location>
        <begin position="393"/>
        <end position="414"/>
    </location>
</feature>
<keyword evidence="6 10" id="KW-1133">Transmembrane helix</keyword>
<keyword evidence="4 10" id="KW-0812">Transmembrane</keyword>
<dbReference type="FunFam" id="1.20.1250.20:FF:000272">
    <property type="entry name" value="Probable anion transporter 6, chloroplastic"/>
    <property type="match status" value="1"/>
</dbReference>
<dbReference type="PANTHER" id="PTHR11662:SF243">
    <property type="entry name" value="ANION TRANSPORTER 6, CHLOROPLASTIC-RELATED"/>
    <property type="match status" value="1"/>
</dbReference>
<dbReference type="InterPro" id="IPR050382">
    <property type="entry name" value="MFS_Na/Anion_cotransporter"/>
</dbReference>
<dbReference type="GO" id="GO:0031969">
    <property type="term" value="C:chloroplast membrane"/>
    <property type="evidence" value="ECO:0007669"/>
    <property type="project" value="UniProtKB-SubCell"/>
</dbReference>
<evidence type="ECO:0000256" key="1">
    <source>
        <dbReference type="ARBA" id="ARBA00004508"/>
    </source>
</evidence>
<feature type="transmembrane region" description="Helical" evidence="10">
    <location>
        <begin position="257"/>
        <end position="276"/>
    </location>
</feature>
<protein>
    <recommendedName>
        <fullName evidence="11">Major facilitator superfamily (MFS) profile domain-containing protein</fullName>
    </recommendedName>
</protein>
<evidence type="ECO:0000256" key="9">
    <source>
        <dbReference type="SAM" id="MobiDB-lite"/>
    </source>
</evidence>
<comment type="similarity">
    <text evidence="8">Belongs to the major facilitator superfamily. Sodium/anion cotransporter (TC 2.A.1.14) family.</text>
</comment>
<dbReference type="Gene3D" id="1.20.1250.20">
    <property type="entry name" value="MFS general substrate transporter like domains"/>
    <property type="match status" value="2"/>
</dbReference>
<keyword evidence="7 10" id="KW-0472">Membrane</keyword>
<dbReference type="GO" id="GO:0022857">
    <property type="term" value="F:transmembrane transporter activity"/>
    <property type="evidence" value="ECO:0007669"/>
    <property type="project" value="InterPro"/>
</dbReference>
<feature type="transmembrane region" description="Helical" evidence="10">
    <location>
        <begin position="169"/>
        <end position="189"/>
    </location>
</feature>
<evidence type="ECO:0000256" key="5">
    <source>
        <dbReference type="ARBA" id="ARBA00022946"/>
    </source>
</evidence>
<dbReference type="PANTHER" id="PTHR11662">
    <property type="entry name" value="SOLUTE CARRIER FAMILY 17"/>
    <property type="match status" value="1"/>
</dbReference>
<evidence type="ECO:0000313" key="13">
    <source>
        <dbReference type="Proteomes" id="UP000507222"/>
    </source>
</evidence>
<proteinExistence type="inferred from homology"/>
<feature type="transmembrane region" description="Helical" evidence="10">
    <location>
        <begin position="352"/>
        <end position="373"/>
    </location>
</feature>
<evidence type="ECO:0000256" key="3">
    <source>
        <dbReference type="ARBA" id="ARBA00022640"/>
    </source>
</evidence>
<dbReference type="InterPro" id="IPR020846">
    <property type="entry name" value="MFS_dom"/>
</dbReference>
<sequence length="549" mass="60053">MAKLTLRAESSCLFSPTTSSQSQPSSFVSSFRRRRLLCFPPKHNLEFRVFCSIKEKESIKEAKRVNGVPVDKVQRAGSDSEGDSGLESGSGEVGFDWDWPPWKNIPRRYKLIGTTSLAFVICNMDKVVLALLLALLLFLSLTHIQRTSELEYCYNSNVASVGLEFVRGWIGSIFVLLGLCVESVAWGLACQDIWWEKVLEIGVLTWSLATALVPLVAGFTPGLVVSRILVGIGEGVSPSAATDLIARSIPLEERSRAVAFVFGGLSVGSVAGLLLAPPLIQNLGWESVFYIFSLLGIGWYVGFQFLEGQASWVGESIPRSQSTDMKKTWSTKEFGDSLKDVPWKEFFRNQAVWAMIYAHFCGSWGHYTCLAWLPTYFSEELNLNLTEAAWVSILPPLASIFVTSIASQFADNLISSGVQTTTVRKICQTIAFLSPAACMTLSSLDLGLPHWEVVGIITGGLALSSFALSGLYCTHQDMSPEYASILLGITNTVGAVPGIIGVALTGYLLDSTHSWSISLFIPSIFFYLTGTVIWLVFASSKPQTFSKTD</sequence>
<evidence type="ECO:0000313" key="12">
    <source>
        <dbReference type="EMBL" id="CAB4288738.1"/>
    </source>
</evidence>
<dbReference type="InterPro" id="IPR011701">
    <property type="entry name" value="MFS"/>
</dbReference>
<reference evidence="12 13" key="1">
    <citation type="submission" date="2020-05" db="EMBL/GenBank/DDBJ databases">
        <authorList>
            <person name="Campoy J."/>
            <person name="Schneeberger K."/>
            <person name="Spophaly S."/>
        </authorList>
    </citation>
    <scope>NUCLEOTIDE SEQUENCE [LARGE SCALE GENOMIC DNA]</scope>
    <source>
        <strain evidence="12">PruArmRojPasFocal</strain>
    </source>
</reference>
<keyword evidence="2" id="KW-0150">Chloroplast</keyword>
<dbReference type="PROSITE" id="PS50850">
    <property type="entry name" value="MFS"/>
    <property type="match status" value="1"/>
</dbReference>
<feature type="transmembrane region" description="Helical" evidence="10">
    <location>
        <begin position="450"/>
        <end position="473"/>
    </location>
</feature>
<accession>A0A6J5VS57</accession>
<evidence type="ECO:0000259" key="11">
    <source>
        <dbReference type="PROSITE" id="PS50850"/>
    </source>
</evidence>
<feature type="transmembrane region" description="Helical" evidence="10">
    <location>
        <begin position="288"/>
        <end position="306"/>
    </location>
</feature>
<feature type="transmembrane region" description="Helical" evidence="10">
    <location>
        <begin position="515"/>
        <end position="537"/>
    </location>
</feature>
<dbReference type="Proteomes" id="UP000507222">
    <property type="component" value="Unassembled WGS sequence"/>
</dbReference>
<feature type="region of interest" description="Disordered" evidence="9">
    <location>
        <begin position="73"/>
        <end position="92"/>
    </location>
</feature>
<feature type="transmembrane region" description="Helical" evidence="10">
    <location>
        <begin position="485"/>
        <end position="509"/>
    </location>
</feature>
<dbReference type="InterPro" id="IPR036259">
    <property type="entry name" value="MFS_trans_sf"/>
</dbReference>
<dbReference type="AlphaFoldDB" id="A0A6J5VS57"/>
<evidence type="ECO:0000256" key="6">
    <source>
        <dbReference type="ARBA" id="ARBA00022989"/>
    </source>
</evidence>
<name>A0A6J5VS57_PRUAR</name>
<organism evidence="12 13">
    <name type="scientific">Prunus armeniaca</name>
    <name type="common">Apricot</name>
    <name type="synonym">Armeniaca vulgaris</name>
    <dbReference type="NCBI Taxonomy" id="36596"/>
    <lineage>
        <taxon>Eukaryota</taxon>
        <taxon>Viridiplantae</taxon>
        <taxon>Streptophyta</taxon>
        <taxon>Embryophyta</taxon>
        <taxon>Tracheophyta</taxon>
        <taxon>Spermatophyta</taxon>
        <taxon>Magnoliopsida</taxon>
        <taxon>eudicotyledons</taxon>
        <taxon>Gunneridae</taxon>
        <taxon>Pentapetalae</taxon>
        <taxon>rosids</taxon>
        <taxon>fabids</taxon>
        <taxon>Rosales</taxon>
        <taxon>Rosaceae</taxon>
        <taxon>Amygdaloideae</taxon>
        <taxon>Amygdaleae</taxon>
        <taxon>Prunus</taxon>
    </lineage>
</organism>
<evidence type="ECO:0000256" key="2">
    <source>
        <dbReference type="ARBA" id="ARBA00022528"/>
    </source>
</evidence>
<dbReference type="SUPFAM" id="SSF103473">
    <property type="entry name" value="MFS general substrate transporter"/>
    <property type="match status" value="1"/>
</dbReference>
<keyword evidence="3" id="KW-0934">Plastid</keyword>
<feature type="transmembrane region" description="Helical" evidence="10">
    <location>
        <begin position="201"/>
        <end position="219"/>
    </location>
</feature>
<evidence type="ECO:0000256" key="7">
    <source>
        <dbReference type="ARBA" id="ARBA00023136"/>
    </source>
</evidence>
<keyword evidence="5" id="KW-0809">Transit peptide</keyword>
<feature type="domain" description="Major facilitator superfamily (MFS) profile" evidence="11">
    <location>
        <begin position="111"/>
        <end position="541"/>
    </location>
</feature>
<dbReference type="Pfam" id="PF07690">
    <property type="entry name" value="MFS_1"/>
    <property type="match status" value="1"/>
</dbReference>
<evidence type="ECO:0000256" key="4">
    <source>
        <dbReference type="ARBA" id="ARBA00022692"/>
    </source>
</evidence>
<feature type="compositionally biased region" description="Low complexity" evidence="9">
    <location>
        <begin position="77"/>
        <end position="90"/>
    </location>
</feature>
<gene>
    <name evidence="12" type="ORF">CURHAP_LOCUS46974</name>
</gene>
<evidence type="ECO:0000256" key="10">
    <source>
        <dbReference type="SAM" id="Phobius"/>
    </source>
</evidence>
<dbReference type="FunFam" id="1.20.1250.20:FF:000213">
    <property type="entry name" value="Probable anion transporter 6, chloroplastic"/>
    <property type="match status" value="1"/>
</dbReference>